<dbReference type="InterPro" id="IPR011989">
    <property type="entry name" value="ARM-like"/>
</dbReference>
<dbReference type="InterPro" id="IPR016024">
    <property type="entry name" value="ARM-type_fold"/>
</dbReference>
<comment type="subcellular location">
    <subcellularLocation>
        <location evidence="2">Cytoplasm</location>
    </subcellularLocation>
    <subcellularLocation>
        <location evidence="1">Nucleus</location>
    </subcellularLocation>
</comment>
<dbReference type="GO" id="GO:0005634">
    <property type="term" value="C:nucleus"/>
    <property type="evidence" value="ECO:0007669"/>
    <property type="project" value="UniProtKB-SubCell"/>
</dbReference>
<dbReference type="GO" id="GO:0043161">
    <property type="term" value="P:proteasome-mediated ubiquitin-dependent protein catabolic process"/>
    <property type="evidence" value="ECO:0007669"/>
    <property type="project" value="TreeGrafter"/>
</dbReference>
<protein>
    <submittedName>
        <fullName evidence="6">ARM repeat-containing protein</fullName>
    </submittedName>
</protein>
<dbReference type="PANTHER" id="PTHR15651:SF7">
    <property type="entry name" value="ARMADILLO REPEAT-CONTAINING PROTEIN 8"/>
    <property type="match status" value="1"/>
</dbReference>
<keyword evidence="4" id="KW-0677">Repeat</keyword>
<evidence type="ECO:0000313" key="7">
    <source>
        <dbReference type="Proteomes" id="UP000234474"/>
    </source>
</evidence>
<accession>A0A2I1BSF1</accession>
<dbReference type="OrthoDB" id="5559898at2759"/>
<dbReference type="GO" id="GO:0005737">
    <property type="term" value="C:cytoplasm"/>
    <property type="evidence" value="ECO:0007669"/>
    <property type="project" value="UniProtKB-SubCell"/>
</dbReference>
<dbReference type="EMBL" id="MSZS01000035">
    <property type="protein sequence ID" value="PKX88221.1"/>
    <property type="molecule type" value="Genomic_DNA"/>
</dbReference>
<sequence>MTRTSTPPTLLQLQSADSLKNEIIGHDQRKEIYVKRGIIPVLTKVLTSRKLSGKSVTATVKESSGIKSEEDDACLQAIIILGSLTQGGPAFLAPILASNTLPTLLSFLSSPSCPSFFRLPILRTLNSIADRLPFAESAETEQGYSGSFCLAQKKHVQEPGALGFLPPPAPPSAKLASNPSCAEHFLSSPGIVTVFPKQLPEFAPSDIKKGPWGSTYFSGSASAAIGSIISLDGTGECSQFPTFRSPRARRRPSHSFPTSFSLFESTSSDDDENCIPRLVTSFFRLGLAKKHRVSLLSYLLIPILIRMLDKDYEIPGDDIVEYGGLIPATALLAALVIDDQELQKHATYNPIHENTKPNSTRMLDLDHPGFSPTHCHVMRYRENYFEGTCSSCSFQDEYRKLVCENGVVPYIIDSLKPCPSELPVDPNSSDRCWCAAPLFVLIRHPDIEVQIAATSVICNLALGFSPMKEVTDILPVLCEHAHHQRLLDGLGPGWIKQIITQDPTSALAKRGIGRRPNSAGEQVNLLNPVEDSQSRGEDLKMTDTLPASKMSLEMRRKLVLRQDDIAVQEQTFDLLRNLVCGSGASEMIDHLFKEIGQDLILDALADKLRPPHHQSPTPRALNVPTEILVSVTFVIIHLAASLPWHRQVLVSHPTLLQHLMWYFNHSHRDVRINCVWVNDASDHDGCRERAFKLRSLGVIERLTSLLDDPDLDVRERTKTEQSI</sequence>
<evidence type="ECO:0000256" key="2">
    <source>
        <dbReference type="ARBA" id="ARBA00004496"/>
    </source>
</evidence>
<dbReference type="RefSeq" id="XP_024676816.1">
    <property type="nucleotide sequence ID" value="XM_024828600.1"/>
</dbReference>
<keyword evidence="7" id="KW-1185">Reference proteome</keyword>
<dbReference type="GeneID" id="36535926"/>
<reference evidence="7" key="1">
    <citation type="journal article" date="2018" name="Proc. Natl. Acad. Sci. U.S.A.">
        <title>Linking secondary metabolites to gene clusters through genome sequencing of six diverse Aspergillus species.</title>
        <authorList>
            <person name="Kaerboelling I."/>
            <person name="Vesth T.C."/>
            <person name="Frisvad J.C."/>
            <person name="Nybo J.L."/>
            <person name="Theobald S."/>
            <person name="Kuo A."/>
            <person name="Bowyer P."/>
            <person name="Matsuda Y."/>
            <person name="Mondo S."/>
            <person name="Lyhne E.K."/>
            <person name="Kogle M.E."/>
            <person name="Clum A."/>
            <person name="Lipzen A."/>
            <person name="Salamov A."/>
            <person name="Ngan C.Y."/>
            <person name="Daum C."/>
            <person name="Chiniquy J."/>
            <person name="Barry K."/>
            <person name="LaButti K."/>
            <person name="Haridas S."/>
            <person name="Simmons B.A."/>
            <person name="Magnuson J.K."/>
            <person name="Mortensen U.H."/>
            <person name="Larsen T.O."/>
            <person name="Grigoriev I.V."/>
            <person name="Baker S.E."/>
            <person name="Andersen M.R."/>
        </authorList>
    </citation>
    <scope>NUCLEOTIDE SEQUENCE [LARGE SCALE GENOMIC DNA]</scope>
    <source>
        <strain evidence="7">IBT 16806</strain>
    </source>
</reference>
<evidence type="ECO:0000256" key="3">
    <source>
        <dbReference type="ARBA" id="ARBA00022490"/>
    </source>
</evidence>
<dbReference type="GO" id="GO:0034657">
    <property type="term" value="C:GID complex"/>
    <property type="evidence" value="ECO:0007669"/>
    <property type="project" value="TreeGrafter"/>
</dbReference>
<comment type="caution">
    <text evidence="6">The sequence shown here is derived from an EMBL/GenBank/DDBJ whole genome shotgun (WGS) entry which is preliminary data.</text>
</comment>
<keyword evidence="3" id="KW-0963">Cytoplasm</keyword>
<gene>
    <name evidence="6" type="ORF">P174DRAFT_446571</name>
</gene>
<dbReference type="PANTHER" id="PTHR15651">
    <property type="entry name" value="ARMADILLO REPEAT-CONTAINING PROTEIN 8"/>
    <property type="match status" value="1"/>
</dbReference>
<keyword evidence="5" id="KW-0539">Nucleus</keyword>
<dbReference type="STRING" id="1392255.A0A2I1BSF1"/>
<evidence type="ECO:0000313" key="6">
    <source>
        <dbReference type="EMBL" id="PKX88221.1"/>
    </source>
</evidence>
<dbReference type="VEuPathDB" id="FungiDB:P174DRAFT_446571"/>
<evidence type="ECO:0000256" key="5">
    <source>
        <dbReference type="ARBA" id="ARBA00023242"/>
    </source>
</evidence>
<evidence type="ECO:0000256" key="4">
    <source>
        <dbReference type="ARBA" id="ARBA00022737"/>
    </source>
</evidence>
<dbReference type="AlphaFoldDB" id="A0A2I1BSF1"/>
<dbReference type="InterPro" id="IPR038739">
    <property type="entry name" value="ARMC8/Vid28"/>
</dbReference>
<organism evidence="6 7">
    <name type="scientific">Aspergillus novofumigatus (strain IBT 16806)</name>
    <dbReference type="NCBI Taxonomy" id="1392255"/>
    <lineage>
        <taxon>Eukaryota</taxon>
        <taxon>Fungi</taxon>
        <taxon>Dikarya</taxon>
        <taxon>Ascomycota</taxon>
        <taxon>Pezizomycotina</taxon>
        <taxon>Eurotiomycetes</taxon>
        <taxon>Eurotiomycetidae</taxon>
        <taxon>Eurotiales</taxon>
        <taxon>Aspergillaceae</taxon>
        <taxon>Aspergillus</taxon>
        <taxon>Aspergillus subgen. Fumigati</taxon>
    </lineage>
</organism>
<evidence type="ECO:0000256" key="1">
    <source>
        <dbReference type="ARBA" id="ARBA00004123"/>
    </source>
</evidence>
<dbReference type="OMA" id="SDHINAR"/>
<dbReference type="SUPFAM" id="SSF48371">
    <property type="entry name" value="ARM repeat"/>
    <property type="match status" value="1"/>
</dbReference>
<dbReference type="Gene3D" id="1.25.10.10">
    <property type="entry name" value="Leucine-rich Repeat Variant"/>
    <property type="match status" value="3"/>
</dbReference>
<proteinExistence type="predicted"/>
<name>A0A2I1BSF1_ASPN1</name>
<dbReference type="Proteomes" id="UP000234474">
    <property type="component" value="Unassembled WGS sequence"/>
</dbReference>